<protein>
    <recommendedName>
        <fullName evidence="14">Sensor protein</fullName>
        <ecNumber evidence="14">2.7.13.3</ecNumber>
    </recommendedName>
</protein>
<organism evidence="18 19">
    <name type="scientific">Hydromonas duriensis</name>
    <dbReference type="NCBI Taxonomy" id="1527608"/>
    <lineage>
        <taxon>Bacteria</taxon>
        <taxon>Pseudomonadati</taxon>
        <taxon>Pseudomonadota</taxon>
        <taxon>Betaproteobacteria</taxon>
        <taxon>Burkholderiales</taxon>
        <taxon>Burkholderiaceae</taxon>
        <taxon>Hydromonas</taxon>
    </lineage>
</organism>
<evidence type="ECO:0000256" key="4">
    <source>
        <dbReference type="ARBA" id="ARBA00022519"/>
    </source>
</evidence>
<dbReference type="GO" id="GO:0005524">
    <property type="term" value="F:ATP binding"/>
    <property type="evidence" value="ECO:0007669"/>
    <property type="project" value="UniProtKB-UniRule"/>
</dbReference>
<evidence type="ECO:0000256" key="13">
    <source>
        <dbReference type="ARBA" id="ARBA00023136"/>
    </source>
</evidence>
<dbReference type="InterPro" id="IPR011712">
    <property type="entry name" value="Sig_transdc_His_kin_sub3_dim/P"/>
</dbReference>
<dbReference type="PANTHER" id="PTHR24421">
    <property type="entry name" value="NITRATE/NITRITE SENSOR PROTEIN NARX-RELATED"/>
    <property type="match status" value="1"/>
</dbReference>
<dbReference type="InterPro" id="IPR036890">
    <property type="entry name" value="HATPase_C_sf"/>
</dbReference>
<comment type="caution">
    <text evidence="18">The sequence shown here is derived from an EMBL/GenBank/DDBJ whole genome shotgun (WGS) entry which is preliminary data.</text>
</comment>
<keyword evidence="4 14" id="KW-0997">Cell inner membrane</keyword>
<gene>
    <name evidence="18" type="ORF">DFR44_10953</name>
</gene>
<evidence type="ECO:0000256" key="9">
    <source>
        <dbReference type="ARBA" id="ARBA00022777"/>
    </source>
</evidence>
<evidence type="ECO:0000259" key="17">
    <source>
        <dbReference type="PROSITE" id="PS50885"/>
    </source>
</evidence>
<dbReference type="InterPro" id="IPR003018">
    <property type="entry name" value="GAF"/>
</dbReference>
<keyword evidence="15" id="KW-0175">Coiled coil</keyword>
<evidence type="ECO:0000256" key="15">
    <source>
        <dbReference type="SAM" id="Coils"/>
    </source>
</evidence>
<dbReference type="SUPFAM" id="SSF55874">
    <property type="entry name" value="ATPase domain of HSP90 chaperone/DNA topoisomerase II/histidine kinase"/>
    <property type="match status" value="1"/>
</dbReference>
<dbReference type="Pfam" id="PF13675">
    <property type="entry name" value="PilJ"/>
    <property type="match status" value="1"/>
</dbReference>
<dbReference type="Gene3D" id="1.10.8.500">
    <property type="entry name" value="HAMP domain in histidine kinase"/>
    <property type="match status" value="1"/>
</dbReference>
<dbReference type="InterPro" id="IPR050482">
    <property type="entry name" value="Sensor_HK_TwoCompSys"/>
</dbReference>
<name>A0A4R6Y834_9BURK</name>
<keyword evidence="13 14" id="KW-0472">Membrane</keyword>
<sequence>MENGFETAHPETFQSVARSKSLSTRLLISVVVWLICAIVFTGYTLLLSWELENGGMAINNAGSLRKRTFQIALLYNQAPDSFELQNEQREFEAVLDGLSTFGQGKQLLPNNHTVSQQVTYLKQQWQQVILPWYAQLRVEGQTVNLNNRQPLDAFANDLNTLVKMIENDNTVSIQLLRLFQKLLLAMTVVTAVTGIYLLFRLVIHPLDTLRGGIQRLSDGDLNSRVVIHTQDEFGVVSKGFNQMAGRLQDLYNNLERKVSQKTQALAQKNQETSDLYEMTAFLHQSQTADEMNRGFIERMLKLTGASAGSIRLLDATRRKLDYVAHEGLPPSMINSTTCTSLDACYCGEVAKQSILNTQPEAQHIDLIPLKFECSCLGFVDLLVFPIHFRTQKLGVLALYFNSASTVDNNQKRLIHALCDQVGVAIENQRLIARDRQFAVSEERNLIAQGLHDSIAQSLSFLNLQVQMLEAAMQKEAWLEAKENLSFIKNGVQESYDDVRELLLNFRTRLSKQDFTEAVQTLLNRFEQQVSVQAHLTLIGDGSPLSPQQQLQVVFILQEALSNVRKHAQAQHVHVTIDNQDDFLMTIVDDGQGFDAEKIKTKRTQHVGTAIMQERAHLIHAQVTLESKIGQGTRVKLILPKIERVLS</sequence>
<evidence type="ECO:0000256" key="5">
    <source>
        <dbReference type="ARBA" id="ARBA00022553"/>
    </source>
</evidence>
<dbReference type="Pfam" id="PF00672">
    <property type="entry name" value="HAMP"/>
    <property type="match status" value="1"/>
</dbReference>
<evidence type="ECO:0000256" key="7">
    <source>
        <dbReference type="ARBA" id="ARBA00022692"/>
    </source>
</evidence>
<evidence type="ECO:0000256" key="11">
    <source>
        <dbReference type="ARBA" id="ARBA00022989"/>
    </source>
</evidence>
<keyword evidence="10 14" id="KW-0067">ATP-binding</keyword>
<dbReference type="EMBL" id="SNZE01000009">
    <property type="protein sequence ID" value="TDR31536.1"/>
    <property type="molecule type" value="Genomic_DNA"/>
</dbReference>
<dbReference type="Gene3D" id="1.20.5.1930">
    <property type="match status" value="1"/>
</dbReference>
<evidence type="ECO:0000256" key="14">
    <source>
        <dbReference type="PIRNR" id="PIRNR003167"/>
    </source>
</evidence>
<dbReference type="InterPro" id="IPR003660">
    <property type="entry name" value="HAMP_dom"/>
</dbReference>
<keyword evidence="7 16" id="KW-0812">Transmembrane</keyword>
<dbReference type="SUPFAM" id="SSF158472">
    <property type="entry name" value="HAMP domain-like"/>
    <property type="match status" value="1"/>
</dbReference>
<dbReference type="Gene3D" id="3.30.565.10">
    <property type="entry name" value="Histidine kinase-like ATPase, C-terminal domain"/>
    <property type="match status" value="1"/>
</dbReference>
<dbReference type="Pfam" id="PF07730">
    <property type="entry name" value="HisKA_3"/>
    <property type="match status" value="1"/>
</dbReference>
<reference evidence="18 19" key="1">
    <citation type="submission" date="2019-03" db="EMBL/GenBank/DDBJ databases">
        <title>Genomic Encyclopedia of Type Strains, Phase IV (KMG-IV): sequencing the most valuable type-strain genomes for metagenomic binning, comparative biology and taxonomic classification.</title>
        <authorList>
            <person name="Goeker M."/>
        </authorList>
    </citation>
    <scope>NUCLEOTIDE SEQUENCE [LARGE SCALE GENOMIC DNA]</scope>
    <source>
        <strain evidence="18 19">DSM 102852</strain>
    </source>
</reference>
<comment type="subcellular location">
    <subcellularLocation>
        <location evidence="2">Cell inner membrane</location>
        <topology evidence="2">Multi-pass membrane protein</topology>
    </subcellularLocation>
</comment>
<proteinExistence type="predicted"/>
<evidence type="ECO:0000313" key="19">
    <source>
        <dbReference type="Proteomes" id="UP000294480"/>
    </source>
</evidence>
<dbReference type="Proteomes" id="UP000294480">
    <property type="component" value="Unassembled WGS sequence"/>
</dbReference>
<dbReference type="GO" id="GO:0000155">
    <property type="term" value="F:phosphorelay sensor kinase activity"/>
    <property type="evidence" value="ECO:0007669"/>
    <property type="project" value="UniProtKB-UniRule"/>
</dbReference>
<keyword evidence="6 14" id="KW-0808">Transferase</keyword>
<dbReference type="Pfam" id="PF13185">
    <property type="entry name" value="GAF_2"/>
    <property type="match status" value="1"/>
</dbReference>
<dbReference type="CDD" id="cd06225">
    <property type="entry name" value="HAMP"/>
    <property type="match status" value="1"/>
</dbReference>
<dbReference type="InterPro" id="IPR029016">
    <property type="entry name" value="GAF-like_dom_sf"/>
</dbReference>
<dbReference type="PROSITE" id="PS50885">
    <property type="entry name" value="HAMP"/>
    <property type="match status" value="1"/>
</dbReference>
<evidence type="ECO:0000313" key="18">
    <source>
        <dbReference type="EMBL" id="TDR31536.1"/>
    </source>
</evidence>
<dbReference type="InterPro" id="IPR016380">
    <property type="entry name" value="Sig_transdc_His_kin_NarX/NarQ"/>
</dbReference>
<dbReference type="PIRSF" id="PIRSF003167">
    <property type="entry name" value="STHK_NarX/NarQ"/>
    <property type="match status" value="1"/>
</dbReference>
<evidence type="ECO:0000256" key="2">
    <source>
        <dbReference type="ARBA" id="ARBA00004429"/>
    </source>
</evidence>
<evidence type="ECO:0000256" key="8">
    <source>
        <dbReference type="ARBA" id="ARBA00022741"/>
    </source>
</evidence>
<keyword evidence="19" id="KW-1185">Reference proteome</keyword>
<dbReference type="InterPro" id="IPR042295">
    <property type="entry name" value="NarX-like_N_sf"/>
</dbReference>
<comment type="catalytic activity">
    <reaction evidence="1 14">
        <text>ATP + protein L-histidine = ADP + protein N-phospho-L-histidine.</text>
        <dbReference type="EC" id="2.7.13.3"/>
    </reaction>
</comment>
<keyword evidence="8 14" id="KW-0547">Nucleotide-binding</keyword>
<keyword evidence="9 14" id="KW-0418">Kinase</keyword>
<dbReference type="CDD" id="cd16917">
    <property type="entry name" value="HATPase_UhpB-NarQ-NarX-like"/>
    <property type="match status" value="1"/>
</dbReference>
<keyword evidence="5" id="KW-0597">Phosphoprotein</keyword>
<dbReference type="Pfam" id="PF02518">
    <property type="entry name" value="HATPase_c"/>
    <property type="match status" value="1"/>
</dbReference>
<evidence type="ECO:0000256" key="6">
    <source>
        <dbReference type="ARBA" id="ARBA00022679"/>
    </source>
</evidence>
<dbReference type="SMART" id="SM00065">
    <property type="entry name" value="GAF"/>
    <property type="match status" value="1"/>
</dbReference>
<feature type="transmembrane region" description="Helical" evidence="16">
    <location>
        <begin position="26"/>
        <end position="46"/>
    </location>
</feature>
<dbReference type="SMART" id="SM00304">
    <property type="entry name" value="HAMP"/>
    <property type="match status" value="1"/>
</dbReference>
<dbReference type="EC" id="2.7.13.3" evidence="14"/>
<dbReference type="Gene3D" id="3.30.450.40">
    <property type="match status" value="1"/>
</dbReference>
<dbReference type="InterPro" id="IPR003594">
    <property type="entry name" value="HATPase_dom"/>
</dbReference>
<accession>A0A4R6Y834</accession>
<dbReference type="SMART" id="SM00387">
    <property type="entry name" value="HATPase_c"/>
    <property type="match status" value="1"/>
</dbReference>
<keyword evidence="11 16" id="KW-1133">Transmembrane helix</keyword>
<dbReference type="InterPro" id="IPR029095">
    <property type="entry name" value="NarX-like_N"/>
</dbReference>
<dbReference type="PANTHER" id="PTHR24421:SF10">
    <property type="entry name" value="NITRATE_NITRITE SENSOR PROTEIN NARQ"/>
    <property type="match status" value="1"/>
</dbReference>
<evidence type="ECO:0000256" key="3">
    <source>
        <dbReference type="ARBA" id="ARBA00022475"/>
    </source>
</evidence>
<dbReference type="RefSeq" id="WP_162845177.1">
    <property type="nucleotide sequence ID" value="NZ_SNZE01000009.1"/>
</dbReference>
<dbReference type="Gene3D" id="1.20.120.960">
    <property type="entry name" value="Histidine kinase NarX, sensor domain"/>
    <property type="match status" value="1"/>
</dbReference>
<feature type="domain" description="HAMP" evidence="17">
    <location>
        <begin position="200"/>
        <end position="252"/>
    </location>
</feature>
<evidence type="ECO:0000256" key="10">
    <source>
        <dbReference type="ARBA" id="ARBA00022840"/>
    </source>
</evidence>
<evidence type="ECO:0000256" key="12">
    <source>
        <dbReference type="ARBA" id="ARBA00023012"/>
    </source>
</evidence>
<keyword evidence="12 14" id="KW-0902">Two-component regulatory system</keyword>
<dbReference type="GO" id="GO:0046983">
    <property type="term" value="F:protein dimerization activity"/>
    <property type="evidence" value="ECO:0007669"/>
    <property type="project" value="UniProtKB-UniRule"/>
</dbReference>
<evidence type="ECO:0000256" key="1">
    <source>
        <dbReference type="ARBA" id="ARBA00000085"/>
    </source>
</evidence>
<feature type="coiled-coil region" evidence="15">
    <location>
        <begin position="244"/>
        <end position="271"/>
    </location>
</feature>
<dbReference type="GO" id="GO:0005886">
    <property type="term" value="C:plasma membrane"/>
    <property type="evidence" value="ECO:0007669"/>
    <property type="project" value="UniProtKB-SubCell"/>
</dbReference>
<keyword evidence="3 14" id="KW-1003">Cell membrane</keyword>
<feature type="transmembrane region" description="Helical" evidence="16">
    <location>
        <begin position="182"/>
        <end position="203"/>
    </location>
</feature>
<dbReference type="AlphaFoldDB" id="A0A4R6Y834"/>
<dbReference type="SUPFAM" id="SSF55781">
    <property type="entry name" value="GAF domain-like"/>
    <property type="match status" value="1"/>
</dbReference>
<evidence type="ECO:0000256" key="16">
    <source>
        <dbReference type="SAM" id="Phobius"/>
    </source>
</evidence>